<evidence type="ECO:0000256" key="6">
    <source>
        <dbReference type="ARBA" id="ARBA00022658"/>
    </source>
</evidence>
<feature type="transmembrane region" description="Helical" evidence="26">
    <location>
        <begin position="883"/>
        <end position="903"/>
    </location>
</feature>
<keyword evidence="6 24" id="KW-0344">Guanine-nucleotide releasing factor</keyword>
<dbReference type="PROSITE" id="PS50212">
    <property type="entry name" value="RASGEF_NTER"/>
    <property type="match status" value="1"/>
</dbReference>
<evidence type="ECO:0000313" key="30">
    <source>
        <dbReference type="Proteomes" id="UP000663851"/>
    </source>
</evidence>
<keyword evidence="18" id="KW-0753">Steroid metabolism</keyword>
<dbReference type="Pfam" id="PF01222">
    <property type="entry name" value="ERG4_ERG24"/>
    <property type="match status" value="1"/>
</dbReference>
<reference evidence="29" key="1">
    <citation type="submission" date="2021-02" db="EMBL/GenBank/DDBJ databases">
        <authorList>
            <person name="Nowell W R."/>
        </authorList>
    </citation>
    <scope>NUCLEOTIDE SEQUENCE</scope>
</reference>
<comment type="pathway">
    <text evidence="2">Steroid biosynthesis; cholesterol biosynthesis.</text>
</comment>
<evidence type="ECO:0000259" key="27">
    <source>
        <dbReference type="PROSITE" id="PS50009"/>
    </source>
</evidence>
<dbReference type="PANTHER" id="PTHR21257">
    <property type="entry name" value="DELTA(14)-STEROL REDUCTASE"/>
    <property type="match status" value="1"/>
</dbReference>
<keyword evidence="17" id="KW-1207">Sterol metabolism</keyword>
<dbReference type="GO" id="GO:0007264">
    <property type="term" value="P:small GTPase-mediated signal transduction"/>
    <property type="evidence" value="ECO:0007669"/>
    <property type="project" value="InterPro"/>
</dbReference>
<dbReference type="Pfam" id="PF00617">
    <property type="entry name" value="RasGEF"/>
    <property type="match status" value="1"/>
</dbReference>
<organism evidence="29 30">
    <name type="scientific">Rotaria socialis</name>
    <dbReference type="NCBI Taxonomy" id="392032"/>
    <lineage>
        <taxon>Eukaryota</taxon>
        <taxon>Metazoa</taxon>
        <taxon>Spiralia</taxon>
        <taxon>Gnathifera</taxon>
        <taxon>Rotifera</taxon>
        <taxon>Eurotatoria</taxon>
        <taxon>Bdelloidea</taxon>
        <taxon>Philodinida</taxon>
        <taxon>Philodinidae</taxon>
        <taxon>Rotaria</taxon>
    </lineage>
</organism>
<evidence type="ECO:0000256" key="25">
    <source>
        <dbReference type="SAM" id="MobiDB-lite"/>
    </source>
</evidence>
<dbReference type="InterPro" id="IPR036964">
    <property type="entry name" value="RASGEF_cat_dom_sf"/>
</dbReference>
<evidence type="ECO:0000256" key="9">
    <source>
        <dbReference type="ARBA" id="ARBA00022824"/>
    </source>
</evidence>
<keyword evidence="12 26" id="KW-1133">Transmembrane helix</keyword>
<evidence type="ECO:0000256" key="17">
    <source>
        <dbReference type="ARBA" id="ARBA00023166"/>
    </source>
</evidence>
<evidence type="ECO:0000256" key="7">
    <source>
        <dbReference type="ARBA" id="ARBA00022692"/>
    </source>
</evidence>
<protein>
    <recommendedName>
        <fullName evidence="20">7-dehydrocholesterol reductase</fullName>
        <ecNumber evidence="19">1.3.1.21</ecNumber>
    </recommendedName>
    <alternativeName>
        <fullName evidence="21">Sterol Delta(7)-reductase</fullName>
    </alternativeName>
</protein>
<dbReference type="GO" id="GO:0005085">
    <property type="term" value="F:guanyl-nucleotide exchange factor activity"/>
    <property type="evidence" value="ECO:0007669"/>
    <property type="project" value="UniProtKB-KW"/>
</dbReference>
<evidence type="ECO:0000256" key="22">
    <source>
        <dbReference type="ARBA" id="ARBA00047795"/>
    </source>
</evidence>
<evidence type="ECO:0000256" key="11">
    <source>
        <dbReference type="ARBA" id="ARBA00022955"/>
    </source>
</evidence>
<dbReference type="Gene3D" id="1.20.120.1630">
    <property type="match status" value="1"/>
</dbReference>
<evidence type="ECO:0000256" key="13">
    <source>
        <dbReference type="ARBA" id="ARBA00023002"/>
    </source>
</evidence>
<accession>A0A820GBY7</accession>
<evidence type="ECO:0000256" key="18">
    <source>
        <dbReference type="ARBA" id="ARBA00023221"/>
    </source>
</evidence>
<dbReference type="Gene3D" id="1.20.870.10">
    <property type="entry name" value="Son of sevenless (SoS) protein Chain: S domain 1"/>
    <property type="match status" value="1"/>
</dbReference>
<dbReference type="SMART" id="SM00229">
    <property type="entry name" value="RasGEFN"/>
    <property type="match status" value="1"/>
</dbReference>
<evidence type="ECO:0000256" key="1">
    <source>
        <dbReference type="ARBA" id="ARBA00004477"/>
    </source>
</evidence>
<comment type="catalytic activity">
    <reaction evidence="22">
        <text>cholesterol + NADP(+) = 7-dehydrocholesterol + NADPH + H(+)</text>
        <dbReference type="Rhea" id="RHEA:23984"/>
        <dbReference type="ChEBI" id="CHEBI:15378"/>
        <dbReference type="ChEBI" id="CHEBI:16113"/>
        <dbReference type="ChEBI" id="CHEBI:17759"/>
        <dbReference type="ChEBI" id="CHEBI:57783"/>
        <dbReference type="ChEBI" id="CHEBI:58349"/>
        <dbReference type="EC" id="1.3.1.21"/>
    </reaction>
    <physiologicalReaction direction="right-to-left" evidence="22">
        <dbReference type="Rhea" id="RHEA:23986"/>
    </physiologicalReaction>
</comment>
<dbReference type="Pfam" id="PF00618">
    <property type="entry name" value="RasGEF_N"/>
    <property type="match status" value="1"/>
</dbReference>
<feature type="domain" description="Ras-GEF" evidence="27">
    <location>
        <begin position="333"/>
        <end position="611"/>
    </location>
</feature>
<keyword evidence="15" id="KW-0443">Lipid metabolism</keyword>
<evidence type="ECO:0000256" key="10">
    <source>
        <dbReference type="ARBA" id="ARBA00022857"/>
    </source>
</evidence>
<dbReference type="InterPro" id="IPR001171">
    <property type="entry name" value="ERG24_DHCR-like"/>
</dbReference>
<dbReference type="GO" id="GO:0047598">
    <property type="term" value="F:7-dehydrocholesterol reductase activity"/>
    <property type="evidence" value="ECO:0007669"/>
    <property type="project" value="UniProtKB-EC"/>
</dbReference>
<feature type="transmembrane region" description="Helical" evidence="26">
    <location>
        <begin position="1103"/>
        <end position="1120"/>
    </location>
</feature>
<feature type="region of interest" description="Disordered" evidence="25">
    <location>
        <begin position="610"/>
        <end position="635"/>
    </location>
</feature>
<dbReference type="InterPro" id="IPR029071">
    <property type="entry name" value="Ubiquitin-like_domsf"/>
</dbReference>
<keyword evidence="9" id="KW-0256">Endoplasmic reticulum</keyword>
<feature type="transmembrane region" description="Helical" evidence="26">
    <location>
        <begin position="942"/>
        <end position="961"/>
    </location>
</feature>
<evidence type="ECO:0000256" key="3">
    <source>
        <dbReference type="ARBA" id="ARBA00005402"/>
    </source>
</evidence>
<dbReference type="InterPro" id="IPR000651">
    <property type="entry name" value="Ras-like_Gua-exchang_fac_N"/>
</dbReference>
<dbReference type="GO" id="GO:0016132">
    <property type="term" value="P:brassinosteroid biosynthetic process"/>
    <property type="evidence" value="ECO:0007669"/>
    <property type="project" value="TreeGrafter"/>
</dbReference>
<dbReference type="PROSITE" id="PS50009">
    <property type="entry name" value="RASGEF_CAT"/>
    <property type="match status" value="1"/>
</dbReference>
<feature type="domain" description="N-terminal Ras-GEF" evidence="28">
    <location>
        <begin position="160"/>
        <end position="286"/>
    </location>
</feature>
<keyword evidence="4" id="KW-0444">Lipid biosynthesis</keyword>
<keyword evidence="7 26" id="KW-0812">Transmembrane</keyword>
<evidence type="ECO:0000256" key="2">
    <source>
        <dbReference type="ARBA" id="ARBA00004770"/>
    </source>
</evidence>
<evidence type="ECO:0000256" key="23">
    <source>
        <dbReference type="ARBA" id="ARBA00047826"/>
    </source>
</evidence>
<feature type="transmembrane region" description="Helical" evidence="26">
    <location>
        <begin position="1135"/>
        <end position="1153"/>
    </location>
</feature>
<evidence type="ECO:0000256" key="14">
    <source>
        <dbReference type="ARBA" id="ARBA00023011"/>
    </source>
</evidence>
<evidence type="ECO:0000256" key="4">
    <source>
        <dbReference type="ARBA" id="ARBA00022516"/>
    </source>
</evidence>
<comment type="catalytic activity">
    <reaction evidence="23">
        <text>7-dehydrodesmosterol + NADPH + H(+) = desmosterol + NADP(+)</text>
        <dbReference type="Rhea" id="RHEA:46740"/>
        <dbReference type="ChEBI" id="CHEBI:15378"/>
        <dbReference type="ChEBI" id="CHEBI:17737"/>
        <dbReference type="ChEBI" id="CHEBI:27910"/>
        <dbReference type="ChEBI" id="CHEBI:57783"/>
        <dbReference type="ChEBI" id="CHEBI:58349"/>
    </reaction>
    <physiologicalReaction direction="left-to-right" evidence="23">
        <dbReference type="Rhea" id="RHEA:46741"/>
    </physiologicalReaction>
</comment>
<dbReference type="Gene3D" id="3.10.20.90">
    <property type="entry name" value="Phosphatidylinositol 3-kinase Catalytic Subunit, Chain A, domain 1"/>
    <property type="match status" value="1"/>
</dbReference>
<keyword evidence="16 26" id="KW-0472">Membrane</keyword>
<evidence type="ECO:0000256" key="20">
    <source>
        <dbReference type="ARBA" id="ARBA00039984"/>
    </source>
</evidence>
<feature type="transmembrane region" description="Helical" evidence="26">
    <location>
        <begin position="1013"/>
        <end position="1033"/>
    </location>
</feature>
<dbReference type="InterPro" id="IPR001895">
    <property type="entry name" value="RASGEF_cat_dom"/>
</dbReference>
<dbReference type="CDD" id="cd00155">
    <property type="entry name" value="RasGEF"/>
    <property type="match status" value="1"/>
</dbReference>
<evidence type="ECO:0000313" key="29">
    <source>
        <dbReference type="EMBL" id="CAF4273306.1"/>
    </source>
</evidence>
<evidence type="ECO:0000256" key="12">
    <source>
        <dbReference type="ARBA" id="ARBA00022989"/>
    </source>
</evidence>
<feature type="transmembrane region" description="Helical" evidence="26">
    <location>
        <begin position="981"/>
        <end position="1001"/>
    </location>
</feature>
<evidence type="ECO:0000256" key="21">
    <source>
        <dbReference type="ARBA" id="ARBA00042688"/>
    </source>
</evidence>
<keyword evidence="8" id="KW-0152">Cholesterol biosynthesis</keyword>
<dbReference type="PROSITE" id="PS01018">
    <property type="entry name" value="STEROL_REDUCT_2"/>
    <property type="match status" value="1"/>
</dbReference>
<evidence type="ECO:0000256" key="5">
    <source>
        <dbReference type="ARBA" id="ARBA00022548"/>
    </source>
</evidence>
<keyword evidence="5" id="KW-0153">Cholesterol metabolism</keyword>
<gene>
    <name evidence="29" type="ORF">HFQ381_LOCUS11800</name>
</gene>
<proteinExistence type="inferred from homology"/>
<feature type="transmembrane region" description="Helical" evidence="26">
    <location>
        <begin position="1256"/>
        <end position="1275"/>
    </location>
</feature>
<evidence type="ECO:0000256" key="16">
    <source>
        <dbReference type="ARBA" id="ARBA00023136"/>
    </source>
</evidence>
<dbReference type="InterPro" id="IPR023578">
    <property type="entry name" value="Ras_GEF_dom_sf"/>
</dbReference>
<evidence type="ECO:0000256" key="24">
    <source>
        <dbReference type="PROSITE-ProRule" id="PRU00168"/>
    </source>
</evidence>
<dbReference type="EC" id="1.3.1.21" evidence="19"/>
<dbReference type="InterPro" id="IPR018083">
    <property type="entry name" value="Sterol_reductase_CS"/>
</dbReference>
<evidence type="ECO:0000256" key="26">
    <source>
        <dbReference type="SAM" id="Phobius"/>
    </source>
</evidence>
<dbReference type="SMART" id="SM00147">
    <property type="entry name" value="RasGEF"/>
    <property type="match status" value="1"/>
</dbReference>
<keyword evidence="10" id="KW-0521">NADP</keyword>
<comment type="subcellular location">
    <subcellularLocation>
        <location evidence="1">Endoplasmic reticulum membrane</location>
        <topology evidence="1">Multi-pass membrane protein</topology>
    </subcellularLocation>
</comment>
<evidence type="ECO:0000256" key="8">
    <source>
        <dbReference type="ARBA" id="ARBA00022778"/>
    </source>
</evidence>
<keyword evidence="13" id="KW-0560">Oxidoreductase</keyword>
<dbReference type="EMBL" id="CAJOBO010000691">
    <property type="protein sequence ID" value="CAF4273306.1"/>
    <property type="molecule type" value="Genomic_DNA"/>
</dbReference>
<dbReference type="GO" id="GO:0006695">
    <property type="term" value="P:cholesterol biosynthetic process"/>
    <property type="evidence" value="ECO:0007669"/>
    <property type="project" value="UniProtKB-UniPathway"/>
</dbReference>
<evidence type="ECO:0000259" key="28">
    <source>
        <dbReference type="PROSITE" id="PS50212"/>
    </source>
</evidence>
<dbReference type="PANTHER" id="PTHR21257:SF38">
    <property type="entry name" value="7-DEHYDROCHOLESTEROL REDUCTASE"/>
    <property type="match status" value="1"/>
</dbReference>
<dbReference type="GO" id="GO:0005789">
    <property type="term" value="C:endoplasmic reticulum membrane"/>
    <property type="evidence" value="ECO:0007669"/>
    <property type="project" value="UniProtKB-SubCell"/>
</dbReference>
<comment type="caution">
    <text evidence="29">The sequence shown here is derived from an EMBL/GenBank/DDBJ whole genome shotgun (WGS) entry which is preliminary data.</text>
</comment>
<evidence type="ECO:0000256" key="19">
    <source>
        <dbReference type="ARBA" id="ARBA00038851"/>
    </source>
</evidence>
<comment type="similarity">
    <text evidence="3">Belongs to the ERG4/ERG24 family.</text>
</comment>
<dbReference type="UniPathway" id="UPA00063"/>
<dbReference type="SUPFAM" id="SSF54236">
    <property type="entry name" value="Ubiquitin-like"/>
    <property type="match status" value="1"/>
</dbReference>
<dbReference type="Proteomes" id="UP000663851">
    <property type="component" value="Unassembled WGS sequence"/>
</dbReference>
<feature type="compositionally biased region" description="Basic and acidic residues" evidence="25">
    <location>
        <begin position="610"/>
        <end position="624"/>
    </location>
</feature>
<sequence>MLFPKIGSEFEFDVPETTSNPVLRPSLSAPFIGTHQQAWPSNSARSLGRESYQSSVEDLSLINKFVSSFRISFHQSNILKQLKQRCSNNNNNNQNTEQPQLICEERQENAIFKIFLKRLRKKPPTSIGSSSDFNRLLDDHDEQNELNKNDQSTLLYSTIKIYQLKAGTLEKIVECLTNKYGDLDTTHMLILFATYRIYTNTRILIDTILSRYQAVLPASLDMTEDVRQKTLKSLSMALICLLTAYKEDFNEPPYYTILNHLLQQITDRDVHNQCQSLLNRFLTEENTSKSTPTMFTLTHDIDNNNNSKNLFTDNIYNQKGLEHSIPKNLLEMSHVMIAEQLTIVDAELLKCVLPHEYLTMQGNSNKRRGLNPMNVSSTVDKTIEQFNAVVNRVIATILTELNELTRVRLIEKWIDVAYECRQLKNFSSLTAILTGLLSGSVYRLTKTWSQINIQHRTVLNGLKNIFGSCADRKQARDILDKEGTAKYVDATAAMNATISKKLRSKKSRNQKQMMIGTVPYLGLYSSDLTYIDSAHNNYINSNENDKSSQKLINFEKNRKQFEILAKIKLFQSAANAYTTLQPLPDFKHWFDNIQIFTVAESWDLSYRIEPKPMDNTDKKQKLQDDPSPNSRARPVKAFPSEVSLDVFMTRNNPARESKPVFGGSLRSSPSLNSYDKISLTSNHSFPHRQQSICSLTNKKTHSRSSSASSFLTKDSLSQGYISAQASPVNSPANCTFNPVENDTLIAKVRLIGRDNLLYKKVRIGNNERASNVLKTILDKFCIDPTTHEDYCIEQQLPTRRLLLLDHYNVFYALVRQSDDEQVELIVRKKFLSSVDMSKHGEEKHKRKFQSGKIGDLTVNSNDSTHQLSIHIRHGHNKFWSESILPLTLCVACPFLVRSIVFICDHSHGSIMEFFSHILFDQTMTLKQVLVNFFYFQWHWPSALIIISFLIYAVIMTMLIPGDEYSGPITDTGHVPVYHNNGFTYYVISLILFALLTALLKFNNISPTYIYDHWEEFLSTVNTFAFLLCFLVILKGKYMPSTNDHRSSSNWLTDFYRGVELYPRIFNIDIKLITNCRYGMLSWALLSIIFCMKTFELHGYTDSALVSCLLTLVYLTKFFWWESGYMKTMDIIVDRAGFYLCWGCLVWVSGIYTLPSYFLVTHPNKLGLSSTIAVLALGFLSIYINYDCDRQKIDVRTSNGQCDVWGKQATVIRAKYLLLNGKESESILLASGYWALSRHFHYVPELALAFLWSYPCGFHYILPYFYFIFLCVLLIHRAHRDDQKCRLKYGAVWDKYCQLVRWKIFPGLY</sequence>
<evidence type="ECO:0000256" key="15">
    <source>
        <dbReference type="ARBA" id="ARBA00023098"/>
    </source>
</evidence>
<keyword evidence="11" id="KW-0752">Steroid biosynthesis</keyword>
<dbReference type="Gene3D" id="1.10.840.10">
    <property type="entry name" value="Ras guanine-nucleotide exchange factors catalytic domain"/>
    <property type="match status" value="1"/>
</dbReference>
<keyword evidence="14" id="KW-0756">Sterol biosynthesis</keyword>
<dbReference type="SUPFAM" id="SSF48366">
    <property type="entry name" value="Ras GEF"/>
    <property type="match status" value="1"/>
</dbReference>
<name>A0A820GBY7_9BILA</name>